<proteinExistence type="predicted"/>
<dbReference type="AlphaFoldDB" id="A0A5R8LSM4"/>
<gene>
    <name evidence="1" type="ORF">FEI15_05995</name>
</gene>
<evidence type="ECO:0000313" key="2">
    <source>
        <dbReference type="Proteomes" id="UP000309885"/>
    </source>
</evidence>
<dbReference type="Proteomes" id="UP000309885">
    <property type="component" value="Unassembled WGS sequence"/>
</dbReference>
<accession>A0A5R8LSM4</accession>
<dbReference type="RefSeq" id="WP_138130505.1">
    <property type="nucleotide sequence ID" value="NZ_VBWO01000004.1"/>
</dbReference>
<protein>
    <submittedName>
        <fullName evidence="1">Uncharacterized protein</fullName>
    </submittedName>
</protein>
<organism evidence="1 2">
    <name type="scientific">Lacticaseibacillus zeae</name>
    <name type="common">Lactobacillus zeae</name>
    <dbReference type="NCBI Taxonomy" id="57037"/>
    <lineage>
        <taxon>Bacteria</taxon>
        <taxon>Bacillati</taxon>
        <taxon>Bacillota</taxon>
        <taxon>Bacilli</taxon>
        <taxon>Lactobacillales</taxon>
        <taxon>Lactobacillaceae</taxon>
        <taxon>Lacticaseibacillus</taxon>
    </lineage>
</organism>
<dbReference type="EMBL" id="VBWO01000004">
    <property type="protein sequence ID" value="TLF40173.1"/>
    <property type="molecule type" value="Genomic_DNA"/>
</dbReference>
<evidence type="ECO:0000313" key="1">
    <source>
        <dbReference type="EMBL" id="TLF40173.1"/>
    </source>
</evidence>
<sequence>MINIRLTEIVEEIAEDLELQAGLVLTDQQLWALRVHHQIVFKSSEFKPYIQKVMDYLTDTDADDRVWDAYEVLSTQNYIIAFNLRSSYIDVNTLNLFIQLA</sequence>
<reference evidence="1 2" key="1">
    <citation type="submission" date="2019-05" db="EMBL/GenBank/DDBJ databases">
        <title>Genome-based reclassification of Lactobacillus casei as Lactobacillus casei subsp. casei. subsp.nov., description of Lactobacillus casei subsp. zeae subsp. nov., and emended description of Lactobacillus casei.</title>
        <authorList>
            <person name="Huang C.-H."/>
        </authorList>
    </citation>
    <scope>NUCLEOTIDE SEQUENCE [LARGE SCALE GENOMIC DNA]</scope>
    <source>
        <strain evidence="1 2">CRBIP24.44</strain>
    </source>
</reference>
<comment type="caution">
    <text evidence="1">The sequence shown here is derived from an EMBL/GenBank/DDBJ whole genome shotgun (WGS) entry which is preliminary data.</text>
</comment>
<name>A0A5R8LSM4_LACZE</name>